<evidence type="ECO:0000256" key="8">
    <source>
        <dbReference type="HAMAP-Rule" id="MF_00316"/>
    </source>
</evidence>
<reference evidence="11" key="2">
    <citation type="submission" date="2011-03" db="EMBL/GenBank/DDBJ databases">
        <title>The complete genome of Desulfobacca acetoxidans DSM 11109.</title>
        <authorList>
            <consortium name="US DOE Joint Genome Institute (JGI-PGF)"/>
            <person name="Lucas S."/>
            <person name="Copeland A."/>
            <person name="Lapidus A."/>
            <person name="Bruce D."/>
            <person name="Goodwin L."/>
            <person name="Pitluck S."/>
            <person name="Peters L."/>
            <person name="Kyrpides N."/>
            <person name="Mavromatis K."/>
            <person name="Ivanova N."/>
            <person name="Ovchinnikova G."/>
            <person name="Teshima H."/>
            <person name="Detter J.C."/>
            <person name="Han C."/>
            <person name="Land M."/>
            <person name="Hauser L."/>
            <person name="Markowitz V."/>
            <person name="Cheng J.-F."/>
            <person name="Hugenholtz P."/>
            <person name="Woyke T."/>
            <person name="Wu D."/>
            <person name="Spring S."/>
            <person name="Schueler E."/>
            <person name="Brambilla E."/>
            <person name="Klenk H.-P."/>
            <person name="Eisen J.A."/>
        </authorList>
    </citation>
    <scope>NUCLEOTIDE SEQUENCE [LARGE SCALE GENOMIC DNA]</scope>
    <source>
        <strain evidence="11">ATCC 700848 / DSM 11109 / ASRB2</strain>
    </source>
</reference>
<dbReference type="GO" id="GO:0061603">
    <property type="term" value="F:molybdenum cofactor guanylyltransferase activity"/>
    <property type="evidence" value="ECO:0007669"/>
    <property type="project" value="UniProtKB-EC"/>
</dbReference>
<sequence length="210" mass="22928">MAEPQVAGVILAGGRSRRLGQDKVRLELAGRPLGRWVWEVLSPLASECWLVSNRPLEHLSLGLPLLIDLLPGRGALGGLLSGMLVAQGDLIMLSACDMPFLQPSLLRAMLLYARQGSPEVVVCRSSRGLEPLPGVFSRRLLLRLEHRVERGELRLRTFLDACRTRVLSAAEVASHDPAGLSFFNLNTPQDLLRARALASCLDQPDASLLL</sequence>
<dbReference type="Proteomes" id="UP000000483">
    <property type="component" value="Chromosome"/>
</dbReference>
<accession>F2NHA2</accession>
<dbReference type="OrthoDB" id="9788394at2"/>
<gene>
    <name evidence="8" type="primary">mobA</name>
    <name evidence="10" type="ordered locus">Desac_1080</name>
</gene>
<feature type="binding site" evidence="8">
    <location>
        <position position="23"/>
    </location>
    <ligand>
        <name>GTP</name>
        <dbReference type="ChEBI" id="CHEBI:37565"/>
    </ligand>
</feature>
<dbReference type="STRING" id="880072.Desac_1080"/>
<dbReference type="Gene3D" id="3.90.550.10">
    <property type="entry name" value="Spore Coat Polysaccharide Biosynthesis Protein SpsA, Chain A"/>
    <property type="match status" value="1"/>
</dbReference>
<keyword evidence="4 8" id="KW-0547">Nucleotide-binding</keyword>
<comment type="cofactor">
    <cofactor evidence="8">
        <name>Mg(2+)</name>
        <dbReference type="ChEBI" id="CHEBI:18420"/>
    </cofactor>
</comment>
<keyword evidence="7 8" id="KW-0501">Molybdenum cofactor biosynthesis</keyword>
<proteinExistence type="inferred from homology"/>
<dbReference type="InterPro" id="IPR013482">
    <property type="entry name" value="Molybde_CF_guanTrfase"/>
</dbReference>
<evidence type="ECO:0000259" key="9">
    <source>
        <dbReference type="Pfam" id="PF12804"/>
    </source>
</evidence>
<dbReference type="CDD" id="cd02503">
    <property type="entry name" value="MobA"/>
    <property type="match status" value="1"/>
</dbReference>
<dbReference type="Pfam" id="PF12804">
    <property type="entry name" value="NTP_transf_3"/>
    <property type="match status" value="1"/>
</dbReference>
<dbReference type="InterPro" id="IPR025877">
    <property type="entry name" value="MobA-like_NTP_Trfase"/>
</dbReference>
<organism evidence="10 11">
    <name type="scientific">Desulfobacca acetoxidans (strain ATCC 700848 / DSM 11109 / ASRB2)</name>
    <dbReference type="NCBI Taxonomy" id="880072"/>
    <lineage>
        <taxon>Bacteria</taxon>
        <taxon>Pseudomonadati</taxon>
        <taxon>Thermodesulfobacteriota</taxon>
        <taxon>Desulfobaccia</taxon>
        <taxon>Desulfobaccales</taxon>
        <taxon>Desulfobaccaceae</taxon>
        <taxon>Desulfobacca</taxon>
    </lineage>
</organism>
<keyword evidence="5 8" id="KW-0460">Magnesium</keyword>
<feature type="domain" description="MobA-like NTP transferase" evidence="9">
    <location>
        <begin position="8"/>
        <end position="161"/>
    </location>
</feature>
<dbReference type="HAMAP" id="MF_00316">
    <property type="entry name" value="MobA"/>
    <property type="match status" value="1"/>
</dbReference>
<feature type="binding site" evidence="8">
    <location>
        <begin position="11"/>
        <end position="13"/>
    </location>
    <ligand>
        <name>GTP</name>
        <dbReference type="ChEBI" id="CHEBI:37565"/>
    </ligand>
</feature>
<evidence type="ECO:0000256" key="5">
    <source>
        <dbReference type="ARBA" id="ARBA00022842"/>
    </source>
</evidence>
<evidence type="ECO:0000256" key="6">
    <source>
        <dbReference type="ARBA" id="ARBA00023134"/>
    </source>
</evidence>
<dbReference type="PANTHER" id="PTHR19136:SF81">
    <property type="entry name" value="MOLYBDENUM COFACTOR GUANYLYLTRANSFERASE"/>
    <property type="match status" value="1"/>
</dbReference>
<comment type="similarity">
    <text evidence="8">Belongs to the MobA family.</text>
</comment>
<comment type="function">
    <text evidence="8">Transfers a GMP moiety from GTP to Mo-molybdopterin (Mo-MPT) cofactor (Moco or molybdenum cofactor) to form Mo-molybdopterin guanine dinucleotide (Mo-MGD) cofactor.</text>
</comment>
<evidence type="ECO:0000256" key="2">
    <source>
        <dbReference type="ARBA" id="ARBA00022679"/>
    </source>
</evidence>
<keyword evidence="11" id="KW-1185">Reference proteome</keyword>
<evidence type="ECO:0000313" key="10">
    <source>
        <dbReference type="EMBL" id="AEB08944.1"/>
    </source>
</evidence>
<name>F2NHA2_DESAR</name>
<evidence type="ECO:0000256" key="4">
    <source>
        <dbReference type="ARBA" id="ARBA00022741"/>
    </source>
</evidence>
<comment type="caution">
    <text evidence="8">Lacks conserved residue(s) required for the propagation of feature annotation.</text>
</comment>
<dbReference type="RefSeq" id="WP_013706056.1">
    <property type="nucleotide sequence ID" value="NC_015388.1"/>
</dbReference>
<keyword evidence="2 8" id="KW-0808">Transferase</keyword>
<dbReference type="HOGENOM" id="CLU_055597_2_1_7"/>
<comment type="domain">
    <text evidence="8">The N-terminal domain determines nucleotide recognition and specific binding, while the C-terminal domain determines the specific binding to the target protein.</text>
</comment>
<comment type="catalytic activity">
    <reaction evidence="8">
        <text>Mo-molybdopterin + GTP + H(+) = Mo-molybdopterin guanine dinucleotide + diphosphate</text>
        <dbReference type="Rhea" id="RHEA:34243"/>
        <dbReference type="ChEBI" id="CHEBI:15378"/>
        <dbReference type="ChEBI" id="CHEBI:33019"/>
        <dbReference type="ChEBI" id="CHEBI:37565"/>
        <dbReference type="ChEBI" id="CHEBI:71302"/>
        <dbReference type="ChEBI" id="CHEBI:71310"/>
        <dbReference type="EC" id="2.7.7.77"/>
    </reaction>
</comment>
<dbReference type="EC" id="2.7.7.77" evidence="8"/>
<dbReference type="GO" id="GO:0005737">
    <property type="term" value="C:cytoplasm"/>
    <property type="evidence" value="ECO:0007669"/>
    <property type="project" value="UniProtKB-SubCell"/>
</dbReference>
<dbReference type="GO" id="GO:0006777">
    <property type="term" value="P:Mo-molybdopterin cofactor biosynthetic process"/>
    <property type="evidence" value="ECO:0007669"/>
    <property type="project" value="UniProtKB-KW"/>
</dbReference>
<dbReference type="AlphaFoldDB" id="F2NHA2"/>
<dbReference type="eggNOG" id="COG0746">
    <property type="taxonomic scope" value="Bacteria"/>
</dbReference>
<evidence type="ECO:0000256" key="3">
    <source>
        <dbReference type="ARBA" id="ARBA00022723"/>
    </source>
</evidence>
<dbReference type="InterPro" id="IPR029044">
    <property type="entry name" value="Nucleotide-diphossugar_trans"/>
</dbReference>
<dbReference type="PANTHER" id="PTHR19136">
    <property type="entry name" value="MOLYBDENUM COFACTOR GUANYLYLTRANSFERASE"/>
    <property type="match status" value="1"/>
</dbReference>
<evidence type="ECO:0000313" key="11">
    <source>
        <dbReference type="Proteomes" id="UP000000483"/>
    </source>
</evidence>
<protein>
    <recommendedName>
        <fullName evidence="8">Probable molybdenum cofactor guanylyltransferase</fullName>
        <shortName evidence="8">MoCo guanylyltransferase</shortName>
        <ecNumber evidence="8">2.7.7.77</ecNumber>
    </recommendedName>
    <alternativeName>
        <fullName evidence="8">GTP:molybdopterin guanylyltransferase</fullName>
    </alternativeName>
    <alternativeName>
        <fullName evidence="8">Mo-MPT guanylyltransferase</fullName>
    </alternativeName>
    <alternativeName>
        <fullName evidence="8">Molybdopterin guanylyltransferase</fullName>
    </alternativeName>
    <alternativeName>
        <fullName evidence="8">Molybdopterin-guanine dinucleotide synthase</fullName>
        <shortName evidence="8">MGD synthase</shortName>
    </alternativeName>
</protein>
<dbReference type="KEGG" id="dao:Desac_1080"/>
<reference evidence="10 11" key="1">
    <citation type="journal article" date="2011" name="Stand. Genomic Sci.">
        <title>Complete genome sequence of the acetate-degrading sulfate reducer Desulfobacca acetoxidans type strain (ASRB2).</title>
        <authorList>
            <person name="Goker M."/>
            <person name="Teshima H."/>
            <person name="Lapidus A."/>
            <person name="Nolan M."/>
            <person name="Lucas S."/>
            <person name="Hammon N."/>
            <person name="Deshpande S."/>
            <person name="Cheng J.F."/>
            <person name="Tapia R."/>
            <person name="Han C."/>
            <person name="Goodwin L."/>
            <person name="Pitluck S."/>
            <person name="Huntemann M."/>
            <person name="Liolios K."/>
            <person name="Ivanova N."/>
            <person name="Pagani I."/>
            <person name="Mavromatis K."/>
            <person name="Ovchinikova G."/>
            <person name="Pati A."/>
            <person name="Chen A."/>
            <person name="Palaniappan K."/>
            <person name="Land M."/>
            <person name="Hauser L."/>
            <person name="Brambilla E.M."/>
            <person name="Rohde M."/>
            <person name="Spring S."/>
            <person name="Detter J.C."/>
            <person name="Woyke T."/>
            <person name="Bristow J."/>
            <person name="Eisen J.A."/>
            <person name="Markowitz V."/>
            <person name="Hugenholtz P."/>
            <person name="Kyrpides N.C."/>
            <person name="Klenk H.P."/>
        </authorList>
    </citation>
    <scope>NUCLEOTIDE SEQUENCE [LARGE SCALE GENOMIC DNA]</scope>
    <source>
        <strain evidence="11">ATCC 700848 / DSM 11109 / ASRB2</strain>
    </source>
</reference>
<dbReference type="GO" id="GO:0046872">
    <property type="term" value="F:metal ion binding"/>
    <property type="evidence" value="ECO:0007669"/>
    <property type="project" value="UniProtKB-KW"/>
</dbReference>
<feature type="binding site" evidence="8">
    <location>
        <position position="68"/>
    </location>
    <ligand>
        <name>GTP</name>
        <dbReference type="ChEBI" id="CHEBI:37565"/>
    </ligand>
</feature>
<keyword evidence="3 8" id="KW-0479">Metal-binding</keyword>
<evidence type="ECO:0000256" key="7">
    <source>
        <dbReference type="ARBA" id="ARBA00023150"/>
    </source>
</evidence>
<feature type="binding site" evidence="8">
    <location>
        <position position="97"/>
    </location>
    <ligand>
        <name>GTP</name>
        <dbReference type="ChEBI" id="CHEBI:37565"/>
    </ligand>
</feature>
<keyword evidence="6 8" id="KW-0342">GTP-binding</keyword>
<keyword evidence="1 8" id="KW-0963">Cytoplasm</keyword>
<dbReference type="EMBL" id="CP002629">
    <property type="protein sequence ID" value="AEB08944.1"/>
    <property type="molecule type" value="Genomic_DNA"/>
</dbReference>
<comment type="subcellular location">
    <subcellularLocation>
        <location evidence="8">Cytoplasm</location>
    </subcellularLocation>
</comment>
<dbReference type="GO" id="GO:0005525">
    <property type="term" value="F:GTP binding"/>
    <property type="evidence" value="ECO:0007669"/>
    <property type="project" value="UniProtKB-UniRule"/>
</dbReference>
<feature type="binding site" evidence="8">
    <location>
        <position position="97"/>
    </location>
    <ligand>
        <name>Mg(2+)</name>
        <dbReference type="ChEBI" id="CHEBI:18420"/>
    </ligand>
</feature>
<dbReference type="SUPFAM" id="SSF53448">
    <property type="entry name" value="Nucleotide-diphospho-sugar transferases"/>
    <property type="match status" value="1"/>
</dbReference>
<evidence type="ECO:0000256" key="1">
    <source>
        <dbReference type="ARBA" id="ARBA00022490"/>
    </source>
</evidence>